<evidence type="ECO:0000256" key="1">
    <source>
        <dbReference type="SAM" id="MobiDB-lite"/>
    </source>
</evidence>
<evidence type="ECO:0000313" key="2">
    <source>
        <dbReference type="EMBL" id="CEK53981.1"/>
    </source>
</evidence>
<feature type="region of interest" description="Disordered" evidence="1">
    <location>
        <begin position="1"/>
        <end position="33"/>
    </location>
</feature>
<dbReference type="EMBL" id="HACG01007116">
    <property type="protein sequence ID" value="CEK53981.1"/>
    <property type="molecule type" value="Transcribed_RNA"/>
</dbReference>
<reference evidence="2" key="1">
    <citation type="submission" date="2014-12" db="EMBL/GenBank/DDBJ databases">
        <title>Insight into the proteome of Arion vulgaris.</title>
        <authorList>
            <person name="Aradska J."/>
            <person name="Bulat T."/>
            <person name="Smidak R."/>
            <person name="Sarate P."/>
            <person name="Gangsoo J."/>
            <person name="Sialana F."/>
            <person name="Bilban M."/>
            <person name="Lubec G."/>
        </authorList>
    </citation>
    <scope>NUCLEOTIDE SEQUENCE</scope>
    <source>
        <tissue evidence="2">Skin</tissue>
    </source>
</reference>
<feature type="non-terminal residue" evidence="2">
    <location>
        <position position="61"/>
    </location>
</feature>
<proteinExistence type="predicted"/>
<dbReference type="SUPFAM" id="SSF52467">
    <property type="entry name" value="DHS-like NAD/FAD-binding domain"/>
    <property type="match status" value="1"/>
</dbReference>
<dbReference type="AlphaFoldDB" id="A0A0B6YDY1"/>
<name>A0A0B6YDY1_9EUPU</name>
<sequence>MDPNNGIHPSVLRAWSNAVSDSDPDPEDRPKVKGYDFNEGVHYEQMFKTLSTSGFQATHLG</sequence>
<organism evidence="2">
    <name type="scientific">Arion vulgaris</name>
    <dbReference type="NCBI Taxonomy" id="1028688"/>
    <lineage>
        <taxon>Eukaryota</taxon>
        <taxon>Metazoa</taxon>
        <taxon>Spiralia</taxon>
        <taxon>Lophotrochozoa</taxon>
        <taxon>Mollusca</taxon>
        <taxon>Gastropoda</taxon>
        <taxon>Heterobranchia</taxon>
        <taxon>Euthyneura</taxon>
        <taxon>Panpulmonata</taxon>
        <taxon>Eupulmonata</taxon>
        <taxon>Stylommatophora</taxon>
        <taxon>Helicina</taxon>
        <taxon>Arionoidea</taxon>
        <taxon>Arionidae</taxon>
        <taxon>Arion</taxon>
    </lineage>
</organism>
<protein>
    <submittedName>
        <fullName evidence="2">Uncharacterized protein</fullName>
    </submittedName>
</protein>
<gene>
    <name evidence="2" type="primary">ORF21700</name>
</gene>
<accession>A0A0B6YDY1</accession>
<dbReference type="Gene3D" id="3.40.910.10">
    <property type="entry name" value="Deoxyhypusine synthase"/>
    <property type="match status" value="1"/>
</dbReference>
<dbReference type="InterPro" id="IPR036982">
    <property type="entry name" value="Deoxyhypusine_synthase_sf"/>
</dbReference>
<dbReference type="InterPro" id="IPR029035">
    <property type="entry name" value="DHS-like_NAD/FAD-binding_dom"/>
</dbReference>